<dbReference type="Gene3D" id="2.60.200.20">
    <property type="match status" value="1"/>
</dbReference>
<name>A0A1H5LS56_9MICO</name>
<dbReference type="Pfam" id="PF00498">
    <property type="entry name" value="FHA"/>
    <property type="match status" value="1"/>
</dbReference>
<keyword evidence="1" id="KW-0597">Phosphoprotein</keyword>
<dbReference type="InterPro" id="IPR008984">
    <property type="entry name" value="SMAD_FHA_dom_sf"/>
</dbReference>
<dbReference type="InterPro" id="IPR050923">
    <property type="entry name" value="Cell_Proc_Reg/RNA_Proc"/>
</dbReference>
<dbReference type="Proteomes" id="UP000199220">
    <property type="component" value="Unassembled WGS sequence"/>
</dbReference>
<evidence type="ECO:0000313" key="4">
    <source>
        <dbReference type="EMBL" id="SEE79892.1"/>
    </source>
</evidence>
<evidence type="ECO:0000256" key="2">
    <source>
        <dbReference type="SAM" id="MobiDB-lite"/>
    </source>
</evidence>
<dbReference type="STRING" id="648782.SAMN04488554_2952"/>
<protein>
    <submittedName>
        <fullName evidence="4">FHA domain-containing protein</fullName>
    </submittedName>
</protein>
<gene>
    <name evidence="4" type="ORF">SAMN04488554_2952</name>
</gene>
<dbReference type="SMART" id="SM00240">
    <property type="entry name" value="FHA"/>
    <property type="match status" value="1"/>
</dbReference>
<evidence type="ECO:0000313" key="5">
    <source>
        <dbReference type="Proteomes" id="UP000199220"/>
    </source>
</evidence>
<dbReference type="PROSITE" id="PS50006">
    <property type="entry name" value="FHA_DOMAIN"/>
    <property type="match status" value="1"/>
</dbReference>
<dbReference type="EMBL" id="FNTX01000002">
    <property type="protein sequence ID" value="SEE79892.1"/>
    <property type="molecule type" value="Genomic_DNA"/>
</dbReference>
<evidence type="ECO:0000256" key="1">
    <source>
        <dbReference type="ARBA" id="ARBA00022553"/>
    </source>
</evidence>
<dbReference type="AlphaFoldDB" id="A0A1H5LS56"/>
<dbReference type="PANTHER" id="PTHR23308">
    <property type="entry name" value="NUCLEAR INHIBITOR OF PROTEIN PHOSPHATASE-1"/>
    <property type="match status" value="1"/>
</dbReference>
<dbReference type="RefSeq" id="WP_089773829.1">
    <property type="nucleotide sequence ID" value="NZ_FNTX01000002.1"/>
</dbReference>
<reference evidence="5" key="1">
    <citation type="submission" date="2016-10" db="EMBL/GenBank/DDBJ databases">
        <authorList>
            <person name="Varghese N."/>
            <person name="Submissions S."/>
        </authorList>
    </citation>
    <scope>NUCLEOTIDE SEQUENCE [LARGE SCALE GENOMIC DNA]</scope>
    <source>
        <strain evidence="5">DSM 21368</strain>
    </source>
</reference>
<dbReference type="InterPro" id="IPR000253">
    <property type="entry name" value="FHA_dom"/>
</dbReference>
<proteinExistence type="predicted"/>
<sequence>MSELIVTLLRVGYLALLWLLVLSAIGVLRRDVFGTRVLARGSVLGTSKRRPAPAPAPAQQRPKGTPSQLRVTAGPLNGTTLQLGSTAVLIGRAPGCTLVLEDDYSSGRHARIFPGEGRWWVEDLGSRNGTYLGSTRVGEAVPVGVGTPIRIGQTVIELQR</sequence>
<dbReference type="SUPFAM" id="SSF49879">
    <property type="entry name" value="SMAD/FHA domain"/>
    <property type="match status" value="1"/>
</dbReference>
<feature type="region of interest" description="Disordered" evidence="2">
    <location>
        <begin position="46"/>
        <end position="68"/>
    </location>
</feature>
<dbReference type="OrthoDB" id="277520at2"/>
<accession>A0A1H5LS56</accession>
<evidence type="ECO:0000259" key="3">
    <source>
        <dbReference type="PROSITE" id="PS50006"/>
    </source>
</evidence>
<feature type="domain" description="FHA" evidence="3">
    <location>
        <begin position="88"/>
        <end position="137"/>
    </location>
</feature>
<keyword evidence="5" id="KW-1185">Reference proteome</keyword>
<organism evidence="4 5">
    <name type="scientific">Ruania alba</name>
    <dbReference type="NCBI Taxonomy" id="648782"/>
    <lineage>
        <taxon>Bacteria</taxon>
        <taxon>Bacillati</taxon>
        <taxon>Actinomycetota</taxon>
        <taxon>Actinomycetes</taxon>
        <taxon>Micrococcales</taxon>
        <taxon>Ruaniaceae</taxon>
        <taxon>Ruania</taxon>
    </lineage>
</organism>